<keyword evidence="1" id="KW-1133">Transmembrane helix</keyword>
<dbReference type="PANTHER" id="PTHR28434">
    <property type="entry name" value="PROTEIN C3ORF33"/>
    <property type="match status" value="1"/>
</dbReference>
<sequence length="249" mass="29009">MYKTDKNKTYKKVKIMEKEKVPTVFQKFTIFMERNNRAVEFISYGITGIGLLFALYKIRPFAKFKKPSDVPNHFLQSTELQGRVTHIDPSYGVLLLIDHKPLIPFPQLGREKYLPIKLAGINTTNHGISWLQTIIRGEKITFLPLTKKKDYLNCIVTFSGKDQKCINIAEELVKLGFGSLCTDQDYLLNNKSTLIYYKSLVKAEKFAQFKRNGYWHSIKKPTFLWKIKIFFSEKLKSLLPIFITKQLNI</sequence>
<name>A0A834IYL6_VESVU</name>
<gene>
    <name evidence="2" type="ORF">HZH66_015232</name>
</gene>
<keyword evidence="1" id="KW-0472">Membrane</keyword>
<comment type="caution">
    <text evidence="2">The sequence shown here is derived from an EMBL/GenBank/DDBJ whole genome shotgun (WGS) entry which is preliminary data.</text>
</comment>
<organism evidence="2 3">
    <name type="scientific">Vespula vulgaris</name>
    <name type="common">Yellow jacket</name>
    <name type="synonym">Wasp</name>
    <dbReference type="NCBI Taxonomy" id="7454"/>
    <lineage>
        <taxon>Eukaryota</taxon>
        <taxon>Metazoa</taxon>
        <taxon>Ecdysozoa</taxon>
        <taxon>Arthropoda</taxon>
        <taxon>Hexapoda</taxon>
        <taxon>Insecta</taxon>
        <taxon>Pterygota</taxon>
        <taxon>Neoptera</taxon>
        <taxon>Endopterygota</taxon>
        <taxon>Hymenoptera</taxon>
        <taxon>Apocrita</taxon>
        <taxon>Aculeata</taxon>
        <taxon>Vespoidea</taxon>
        <taxon>Vespidae</taxon>
        <taxon>Vespinae</taxon>
        <taxon>Vespula</taxon>
    </lineage>
</organism>
<accession>A0A834IYL6</accession>
<dbReference type="InterPro" id="IPR042421">
    <property type="entry name" value="C3orf33-like"/>
</dbReference>
<dbReference type="GO" id="GO:0005615">
    <property type="term" value="C:extracellular space"/>
    <property type="evidence" value="ECO:0007669"/>
    <property type="project" value="TreeGrafter"/>
</dbReference>
<dbReference type="PANTHER" id="PTHR28434:SF1">
    <property type="entry name" value="PROTEIN C3ORF33"/>
    <property type="match status" value="1"/>
</dbReference>
<dbReference type="Gene3D" id="2.40.50.90">
    <property type="match status" value="1"/>
</dbReference>
<proteinExistence type="predicted"/>
<dbReference type="Proteomes" id="UP000614350">
    <property type="component" value="Unassembled WGS sequence"/>
</dbReference>
<evidence type="ECO:0000256" key="1">
    <source>
        <dbReference type="SAM" id="Phobius"/>
    </source>
</evidence>
<evidence type="ECO:0000313" key="2">
    <source>
        <dbReference type="EMBL" id="KAF7378998.1"/>
    </source>
</evidence>
<evidence type="ECO:0000313" key="3">
    <source>
        <dbReference type="Proteomes" id="UP000614350"/>
    </source>
</evidence>
<dbReference type="EMBL" id="JACSEA010000024">
    <property type="protein sequence ID" value="KAF7378998.1"/>
    <property type="molecule type" value="Genomic_DNA"/>
</dbReference>
<dbReference type="SUPFAM" id="SSF50199">
    <property type="entry name" value="Staphylococcal nuclease"/>
    <property type="match status" value="1"/>
</dbReference>
<feature type="transmembrane region" description="Helical" evidence="1">
    <location>
        <begin position="41"/>
        <end position="58"/>
    </location>
</feature>
<reference evidence="2" key="1">
    <citation type="journal article" date="2020" name="G3 (Bethesda)">
        <title>High-Quality Assemblies for Three Invasive Social Wasps from the &lt;i&gt;Vespula&lt;/i&gt; Genus.</title>
        <authorList>
            <person name="Harrop T.W.R."/>
            <person name="Guhlin J."/>
            <person name="McLaughlin G.M."/>
            <person name="Permina E."/>
            <person name="Stockwell P."/>
            <person name="Gilligan J."/>
            <person name="Le Lec M.F."/>
            <person name="Gruber M.A.M."/>
            <person name="Quinn O."/>
            <person name="Lovegrove M."/>
            <person name="Duncan E.J."/>
            <person name="Remnant E.J."/>
            <person name="Van Eeckhoven J."/>
            <person name="Graham B."/>
            <person name="Knapp R.A."/>
            <person name="Langford K.W."/>
            <person name="Kronenberg Z."/>
            <person name="Press M.O."/>
            <person name="Eacker S.M."/>
            <person name="Wilson-Rankin E.E."/>
            <person name="Purcell J."/>
            <person name="Lester P.J."/>
            <person name="Dearden P.K."/>
        </authorList>
    </citation>
    <scope>NUCLEOTIDE SEQUENCE</scope>
    <source>
        <strain evidence="2">Marl-1</strain>
    </source>
</reference>
<evidence type="ECO:0008006" key="4">
    <source>
        <dbReference type="Google" id="ProtNLM"/>
    </source>
</evidence>
<protein>
    <recommendedName>
        <fullName evidence="4">TNase-like domain-containing protein</fullName>
    </recommendedName>
</protein>
<dbReference type="AlphaFoldDB" id="A0A834IYL6"/>
<dbReference type="InterPro" id="IPR035437">
    <property type="entry name" value="SNase_OB-fold_sf"/>
</dbReference>
<keyword evidence="1" id="KW-0812">Transmembrane</keyword>
<keyword evidence="3" id="KW-1185">Reference proteome</keyword>